<evidence type="ECO:0000259" key="6">
    <source>
        <dbReference type="PROSITE" id="PS51194"/>
    </source>
</evidence>
<dbReference type="EMBL" id="JWZX01001780">
    <property type="protein sequence ID" value="KOO32417.1"/>
    <property type="molecule type" value="Genomic_DNA"/>
</dbReference>
<dbReference type="GO" id="GO:0016787">
    <property type="term" value="F:hydrolase activity"/>
    <property type="evidence" value="ECO:0007669"/>
    <property type="project" value="UniProtKB-KW"/>
</dbReference>
<protein>
    <submittedName>
        <fullName evidence="7">Snf2 family nterminal domain containing protein</fullName>
    </submittedName>
</protein>
<dbReference type="InterPro" id="IPR038718">
    <property type="entry name" value="SNF2-like_sf"/>
</dbReference>
<feature type="domain" description="Helicase C-terminal" evidence="6">
    <location>
        <begin position="471"/>
        <end position="626"/>
    </location>
</feature>
<feature type="region of interest" description="Disordered" evidence="4">
    <location>
        <begin position="639"/>
        <end position="664"/>
    </location>
</feature>
<feature type="non-terminal residue" evidence="7">
    <location>
        <position position="1"/>
    </location>
</feature>
<keyword evidence="2" id="KW-0378">Hydrolase</keyword>
<dbReference type="Gene3D" id="3.40.50.300">
    <property type="entry name" value="P-loop containing nucleotide triphosphate hydrolases"/>
    <property type="match status" value="2"/>
</dbReference>
<dbReference type="Pfam" id="PF00271">
    <property type="entry name" value="Helicase_C"/>
    <property type="match status" value="1"/>
</dbReference>
<dbReference type="InterPro" id="IPR027417">
    <property type="entry name" value="P-loop_NTPase"/>
</dbReference>
<dbReference type="SMART" id="SM00487">
    <property type="entry name" value="DEXDc"/>
    <property type="match status" value="1"/>
</dbReference>
<dbReference type="Proteomes" id="UP000037460">
    <property type="component" value="Unassembled WGS sequence"/>
</dbReference>
<dbReference type="PROSITE" id="PS51192">
    <property type="entry name" value="HELICASE_ATP_BIND_1"/>
    <property type="match status" value="1"/>
</dbReference>
<dbReference type="InterPro" id="IPR049730">
    <property type="entry name" value="SNF2/RAD54-like_C"/>
</dbReference>
<dbReference type="InterPro" id="IPR001650">
    <property type="entry name" value="Helicase_C-like"/>
</dbReference>
<reference evidence="8" key="1">
    <citation type="journal article" date="2015" name="PLoS Genet.">
        <title>Genome Sequence and Transcriptome Analyses of Chrysochromulina tobin: Metabolic Tools for Enhanced Algal Fitness in the Prominent Order Prymnesiales (Haptophyceae).</title>
        <authorList>
            <person name="Hovde B.T."/>
            <person name="Deodato C.R."/>
            <person name="Hunsperger H.M."/>
            <person name="Ryken S.A."/>
            <person name="Yost W."/>
            <person name="Jha R.K."/>
            <person name="Patterson J."/>
            <person name="Monnat R.J. Jr."/>
            <person name="Barlow S.B."/>
            <person name="Starkenburg S.R."/>
            <person name="Cattolico R.A."/>
        </authorList>
    </citation>
    <scope>NUCLEOTIDE SEQUENCE</scope>
    <source>
        <strain evidence="8">CCMP291</strain>
    </source>
</reference>
<dbReference type="CDD" id="cd18793">
    <property type="entry name" value="SF2_C_SNF"/>
    <property type="match status" value="1"/>
</dbReference>
<evidence type="ECO:0000256" key="3">
    <source>
        <dbReference type="ARBA" id="ARBA00023242"/>
    </source>
</evidence>
<dbReference type="InterPro" id="IPR000330">
    <property type="entry name" value="SNF2_N"/>
</dbReference>
<evidence type="ECO:0000256" key="4">
    <source>
        <dbReference type="SAM" id="MobiDB-lite"/>
    </source>
</evidence>
<accession>A0A0M0K1F1</accession>
<dbReference type="PANTHER" id="PTHR45623">
    <property type="entry name" value="CHROMODOMAIN-HELICASE-DNA-BINDING PROTEIN 3-RELATED-RELATED"/>
    <property type="match status" value="1"/>
</dbReference>
<dbReference type="PROSITE" id="PS51194">
    <property type="entry name" value="HELICASE_CTER"/>
    <property type="match status" value="1"/>
</dbReference>
<organism evidence="7 8">
    <name type="scientific">Chrysochromulina tobinii</name>
    <dbReference type="NCBI Taxonomy" id="1460289"/>
    <lineage>
        <taxon>Eukaryota</taxon>
        <taxon>Haptista</taxon>
        <taxon>Haptophyta</taxon>
        <taxon>Prymnesiophyceae</taxon>
        <taxon>Prymnesiales</taxon>
        <taxon>Chrysochromulinaceae</taxon>
        <taxon>Chrysochromulina</taxon>
    </lineage>
</organism>
<proteinExistence type="predicted"/>
<evidence type="ECO:0000259" key="5">
    <source>
        <dbReference type="PROSITE" id="PS51192"/>
    </source>
</evidence>
<evidence type="ECO:0000313" key="8">
    <source>
        <dbReference type="Proteomes" id="UP000037460"/>
    </source>
</evidence>
<keyword evidence="8" id="KW-1185">Reference proteome</keyword>
<dbReference type="SMART" id="SM00490">
    <property type="entry name" value="HELICc"/>
    <property type="match status" value="1"/>
</dbReference>
<evidence type="ECO:0000256" key="1">
    <source>
        <dbReference type="ARBA" id="ARBA00004123"/>
    </source>
</evidence>
<evidence type="ECO:0000313" key="7">
    <source>
        <dbReference type="EMBL" id="KOO32417.1"/>
    </source>
</evidence>
<gene>
    <name evidence="7" type="ORF">Ctob_003139</name>
</gene>
<dbReference type="SUPFAM" id="SSF52540">
    <property type="entry name" value="P-loop containing nucleoside triphosphate hydrolases"/>
    <property type="match status" value="2"/>
</dbReference>
<comment type="subcellular location">
    <subcellularLocation>
        <location evidence="1">Nucleus</location>
    </subcellularLocation>
</comment>
<dbReference type="Pfam" id="PF00176">
    <property type="entry name" value="SNF2-rel_dom"/>
    <property type="match status" value="1"/>
</dbReference>
<keyword evidence="3" id="KW-0539">Nucleus</keyword>
<feature type="domain" description="Helicase ATP-binding" evidence="5">
    <location>
        <begin position="62"/>
        <end position="236"/>
    </location>
</feature>
<dbReference type="InterPro" id="IPR014001">
    <property type="entry name" value="Helicase_ATP-bd"/>
</dbReference>
<dbReference type="GO" id="GO:0005634">
    <property type="term" value="C:nucleus"/>
    <property type="evidence" value="ECO:0007669"/>
    <property type="project" value="UniProtKB-SubCell"/>
</dbReference>
<dbReference type="Gene3D" id="3.40.50.10810">
    <property type="entry name" value="Tandem AAA-ATPase domain"/>
    <property type="match status" value="1"/>
</dbReference>
<sequence length="772" mass="84148">LIKWRGLDYAQLSWLPWARARRLCGAAEAWRRCHALLTEPELQLPPGRALRGYQLEGINWLLACWHAGRSAILADEMGLGKTCQLLLTLEWLSRHRNVQGPFLVVAPVSTLAHWEREVRAWTSLSGVVLTGPAEARHSLLANEEHHTDARQRRTGCRRYHVLITAPEGLTAELAAISAIPWQYLIVDEAHRLKNPRTKFAASLRALQVPHCTLLTGTPVQNDVPELLGLMSFLDEEAFGEARRPELLSRYGDLRRPEQVVELQQMLRPYVLRRTKAELTQPLPTKRETLLKVSLTPSQMRVYRALMDCSVEHIQNPRSSLRNVFMQLRKACNHPMLLERGTEGEQAALVSAQLAAEQLCQLPPPAPVAPAPTPAPALPASVKLDAKATAGNRPRIARASTAASASEALNPALNPALNSALNLALNSALNSALNPALNSALNLGLEERRSRLSATVEQGVRTLVDSSGKMVLLDKLLPRLKARGHKVLLFSQFAIMLDLLEDYLELRAPVLGDYERVDGTVKGDARQRAIDRFQSDAACFVFLLTTRAGGQGINLTAADTVIIFDSDWNPQGDMQGQARAHRIGQERPVQVYRLVTRGTYEERMLDRAMKKLSLDHALLQGGDFGAAHEVLVDVGPAATAKAETHPRRPPKLDLMGESADGEGGEADDAEVADAKVDADLVDGDLVDADLVAVPAEGGGGAARPLSRGASERSGLSRAEIEDLLRWGAYGLLRSDADDPGYGEEDLDEMLDAAEREAAADAATSTSKGSSAGM</sequence>
<dbReference type="AlphaFoldDB" id="A0A0M0K1F1"/>
<dbReference type="GO" id="GO:0005524">
    <property type="term" value="F:ATP binding"/>
    <property type="evidence" value="ECO:0007669"/>
    <property type="project" value="InterPro"/>
</dbReference>
<evidence type="ECO:0000256" key="2">
    <source>
        <dbReference type="ARBA" id="ARBA00022801"/>
    </source>
</evidence>
<name>A0A0M0K1F1_9EUKA</name>
<dbReference type="OrthoDB" id="5857104at2759"/>
<feature type="non-terminal residue" evidence="7">
    <location>
        <position position="772"/>
    </location>
</feature>
<comment type="caution">
    <text evidence="7">The sequence shown here is derived from an EMBL/GenBank/DDBJ whole genome shotgun (WGS) entry which is preliminary data.</text>
</comment>